<keyword evidence="1" id="KW-0808">Transferase</keyword>
<dbReference type="GO" id="GO:0016740">
    <property type="term" value="F:transferase activity"/>
    <property type="evidence" value="ECO:0007669"/>
    <property type="project" value="UniProtKB-KW"/>
</dbReference>
<accession>A0A2M7TKL0</accession>
<feature type="domain" description="Methyltransferase" evidence="2">
    <location>
        <begin position="66"/>
        <end position="158"/>
    </location>
</feature>
<gene>
    <name evidence="3" type="ORF">COY32_01815</name>
</gene>
<dbReference type="AlphaFoldDB" id="A0A2M7TKL0"/>
<evidence type="ECO:0000313" key="3">
    <source>
        <dbReference type="EMBL" id="PIZ47397.1"/>
    </source>
</evidence>
<organism evidence="3 4">
    <name type="scientific">candidate division WWE3 bacterium CG_4_10_14_0_2_um_filter_41_14</name>
    <dbReference type="NCBI Taxonomy" id="1975072"/>
    <lineage>
        <taxon>Bacteria</taxon>
        <taxon>Katanobacteria</taxon>
    </lineage>
</organism>
<comment type="caution">
    <text evidence="3">The sequence shown here is derived from an EMBL/GenBank/DDBJ whole genome shotgun (WGS) entry which is preliminary data.</text>
</comment>
<reference evidence="4" key="1">
    <citation type="submission" date="2017-09" db="EMBL/GenBank/DDBJ databases">
        <title>Depth-based differentiation of microbial function through sediment-hosted aquifers and enrichment of novel symbionts in the deep terrestrial subsurface.</title>
        <authorList>
            <person name="Probst A.J."/>
            <person name="Ladd B."/>
            <person name="Jarett J.K."/>
            <person name="Geller-Mcgrath D.E."/>
            <person name="Sieber C.M.K."/>
            <person name="Emerson J.B."/>
            <person name="Anantharaman K."/>
            <person name="Thomas B.C."/>
            <person name="Malmstrom R."/>
            <person name="Stieglmeier M."/>
            <person name="Klingl A."/>
            <person name="Woyke T."/>
            <person name="Ryan C.M."/>
            <person name="Banfield J.F."/>
        </authorList>
    </citation>
    <scope>NUCLEOTIDE SEQUENCE [LARGE SCALE GENOMIC DNA]</scope>
</reference>
<evidence type="ECO:0000259" key="2">
    <source>
        <dbReference type="Pfam" id="PF13649"/>
    </source>
</evidence>
<dbReference type="CDD" id="cd02440">
    <property type="entry name" value="AdoMet_MTases"/>
    <property type="match status" value="1"/>
</dbReference>
<sequence length="263" mass="30461">MNQTNTSEEKFIVAGQEKIQSRYEDPVLAEYYISDRFSEPLWAMAHQKEVDFINAELSTKDNLSLLDLATGPARIAADLDTTPMQKAIAADYSKAMLDIAEKRLSSNTWNTMQVDAFDVPFEPQSFDVITTFRFLRHYENTDRARLYEQISNILKPNGLLIFDVLNQGMLRGNYIEKFTGAWDKSIVDITYTWDDIVTEMEEFGFEQAKHVPILNNWQALRSKQNELQTAKTSYDKIVDTLKQIDQIETTSNFMWITSWKKHA</sequence>
<dbReference type="Gene3D" id="3.40.50.150">
    <property type="entry name" value="Vaccinia Virus protein VP39"/>
    <property type="match status" value="1"/>
</dbReference>
<dbReference type="InterPro" id="IPR041698">
    <property type="entry name" value="Methyltransf_25"/>
</dbReference>
<dbReference type="InterPro" id="IPR029063">
    <property type="entry name" value="SAM-dependent_MTases_sf"/>
</dbReference>
<evidence type="ECO:0000256" key="1">
    <source>
        <dbReference type="ARBA" id="ARBA00022679"/>
    </source>
</evidence>
<dbReference type="EMBL" id="PFNL01000051">
    <property type="protein sequence ID" value="PIZ47397.1"/>
    <property type="molecule type" value="Genomic_DNA"/>
</dbReference>
<evidence type="ECO:0000313" key="4">
    <source>
        <dbReference type="Proteomes" id="UP000228920"/>
    </source>
</evidence>
<proteinExistence type="predicted"/>
<dbReference type="PANTHER" id="PTHR43861">
    <property type="entry name" value="TRANS-ACONITATE 2-METHYLTRANSFERASE-RELATED"/>
    <property type="match status" value="1"/>
</dbReference>
<dbReference type="SUPFAM" id="SSF53335">
    <property type="entry name" value="S-adenosyl-L-methionine-dependent methyltransferases"/>
    <property type="match status" value="1"/>
</dbReference>
<name>A0A2M7TKL0_UNCKA</name>
<protein>
    <recommendedName>
        <fullName evidence="2">Methyltransferase domain-containing protein</fullName>
    </recommendedName>
</protein>
<dbReference type="Pfam" id="PF13649">
    <property type="entry name" value="Methyltransf_25"/>
    <property type="match status" value="1"/>
</dbReference>
<dbReference type="Proteomes" id="UP000228920">
    <property type="component" value="Unassembled WGS sequence"/>
</dbReference>